<proteinExistence type="predicted"/>
<dbReference type="EMBL" id="CM042046">
    <property type="protein sequence ID" value="KAI3675354.1"/>
    <property type="molecule type" value="Genomic_DNA"/>
</dbReference>
<sequence>MKKRVFTFGNRSLKRHSNKQAKTLLPFQNSNASFSCSLPLPLIVSVSLHLLALSSITLQKIAWPSNTSTDPKPALLFSIHLSHIRSFRWWWVGWNDGDGGTTETVRLRSRVFTFYEKEIVGGGGGDGGERDRVGGGGRRWWRRRRRCWLDGSRWW</sequence>
<evidence type="ECO:0000313" key="2">
    <source>
        <dbReference type="Proteomes" id="UP001056120"/>
    </source>
</evidence>
<reference evidence="1 2" key="2">
    <citation type="journal article" date="2022" name="Mol. Ecol. Resour.">
        <title>The genomes of chicory, endive, great burdock and yacon provide insights into Asteraceae paleo-polyploidization history and plant inulin production.</title>
        <authorList>
            <person name="Fan W."/>
            <person name="Wang S."/>
            <person name="Wang H."/>
            <person name="Wang A."/>
            <person name="Jiang F."/>
            <person name="Liu H."/>
            <person name="Zhao H."/>
            <person name="Xu D."/>
            <person name="Zhang Y."/>
        </authorList>
    </citation>
    <scope>NUCLEOTIDE SEQUENCE [LARGE SCALE GENOMIC DNA]</scope>
    <source>
        <strain evidence="2">cv. Yunnan</strain>
        <tissue evidence="1">Leaves</tissue>
    </source>
</reference>
<protein>
    <submittedName>
        <fullName evidence="1">Uncharacterized protein</fullName>
    </submittedName>
</protein>
<organism evidence="1 2">
    <name type="scientific">Smallanthus sonchifolius</name>
    <dbReference type="NCBI Taxonomy" id="185202"/>
    <lineage>
        <taxon>Eukaryota</taxon>
        <taxon>Viridiplantae</taxon>
        <taxon>Streptophyta</taxon>
        <taxon>Embryophyta</taxon>
        <taxon>Tracheophyta</taxon>
        <taxon>Spermatophyta</taxon>
        <taxon>Magnoliopsida</taxon>
        <taxon>eudicotyledons</taxon>
        <taxon>Gunneridae</taxon>
        <taxon>Pentapetalae</taxon>
        <taxon>asterids</taxon>
        <taxon>campanulids</taxon>
        <taxon>Asterales</taxon>
        <taxon>Asteraceae</taxon>
        <taxon>Asteroideae</taxon>
        <taxon>Heliantheae alliance</taxon>
        <taxon>Millerieae</taxon>
        <taxon>Smallanthus</taxon>
    </lineage>
</organism>
<keyword evidence="2" id="KW-1185">Reference proteome</keyword>
<comment type="caution">
    <text evidence="1">The sequence shown here is derived from an EMBL/GenBank/DDBJ whole genome shotgun (WGS) entry which is preliminary data.</text>
</comment>
<evidence type="ECO:0000313" key="1">
    <source>
        <dbReference type="EMBL" id="KAI3675354.1"/>
    </source>
</evidence>
<accession>A0ACB8XUJ5</accession>
<dbReference type="Proteomes" id="UP001056120">
    <property type="component" value="Linkage Group LG29"/>
</dbReference>
<reference evidence="2" key="1">
    <citation type="journal article" date="2022" name="Mol. Ecol. Resour.">
        <title>The genomes of chicory, endive, great burdock and yacon provide insights into Asteraceae palaeo-polyploidization history and plant inulin production.</title>
        <authorList>
            <person name="Fan W."/>
            <person name="Wang S."/>
            <person name="Wang H."/>
            <person name="Wang A."/>
            <person name="Jiang F."/>
            <person name="Liu H."/>
            <person name="Zhao H."/>
            <person name="Xu D."/>
            <person name="Zhang Y."/>
        </authorList>
    </citation>
    <scope>NUCLEOTIDE SEQUENCE [LARGE SCALE GENOMIC DNA]</scope>
    <source>
        <strain evidence="2">cv. Yunnan</strain>
    </source>
</reference>
<name>A0ACB8XUJ5_9ASTR</name>
<gene>
    <name evidence="1" type="ORF">L1987_84943</name>
</gene>